<keyword evidence="2" id="KW-0812">Transmembrane</keyword>
<dbReference type="PROSITE" id="PS50293">
    <property type="entry name" value="TPR_REGION"/>
    <property type="match status" value="1"/>
</dbReference>
<keyword evidence="2" id="KW-1133">Transmembrane helix</keyword>
<evidence type="ECO:0000313" key="5">
    <source>
        <dbReference type="EMBL" id="VFK75738.1"/>
    </source>
</evidence>
<dbReference type="EMBL" id="CAADFQ010000019">
    <property type="protein sequence ID" value="VFK30922.1"/>
    <property type="molecule type" value="Genomic_DNA"/>
</dbReference>
<evidence type="ECO:0000313" key="3">
    <source>
        <dbReference type="EMBL" id="VFK29104.1"/>
    </source>
</evidence>
<organism evidence="3">
    <name type="scientific">Candidatus Kentrum sp. MB</name>
    <dbReference type="NCBI Taxonomy" id="2138164"/>
    <lineage>
        <taxon>Bacteria</taxon>
        <taxon>Pseudomonadati</taxon>
        <taxon>Pseudomonadota</taxon>
        <taxon>Gammaproteobacteria</taxon>
        <taxon>Candidatus Kentrum</taxon>
    </lineage>
</organism>
<dbReference type="InterPro" id="IPR036680">
    <property type="entry name" value="SPOR-like_sf"/>
</dbReference>
<dbReference type="SUPFAM" id="SSF48452">
    <property type="entry name" value="TPR-like"/>
    <property type="match status" value="1"/>
</dbReference>
<dbReference type="EMBL" id="CAADGH010000030">
    <property type="protein sequence ID" value="VFK75738.1"/>
    <property type="molecule type" value="Genomic_DNA"/>
</dbReference>
<dbReference type="Gene3D" id="1.25.40.10">
    <property type="entry name" value="Tetratricopeptide repeat domain"/>
    <property type="match status" value="1"/>
</dbReference>
<dbReference type="SUPFAM" id="SSF110997">
    <property type="entry name" value="Sporulation related repeat"/>
    <property type="match status" value="1"/>
</dbReference>
<reference evidence="3" key="1">
    <citation type="submission" date="2019-02" db="EMBL/GenBank/DDBJ databases">
        <authorList>
            <person name="Gruber-Vodicka R. H."/>
            <person name="Seah K. B. B."/>
        </authorList>
    </citation>
    <scope>NUCLEOTIDE SEQUENCE</scope>
    <source>
        <strain evidence="3">BECK_BZ197</strain>
        <strain evidence="5">BECK_BZ198</strain>
        <strain evidence="4">BECK_BZ199</strain>
    </source>
</reference>
<keyword evidence="2" id="KW-0472">Membrane</keyword>
<dbReference type="AlphaFoldDB" id="A0A450XIL7"/>
<feature type="repeat" description="TPR" evidence="1">
    <location>
        <begin position="154"/>
        <end position="187"/>
    </location>
</feature>
<dbReference type="Pfam" id="PF13424">
    <property type="entry name" value="TPR_12"/>
    <property type="match status" value="1"/>
</dbReference>
<sequence>MIFYNRNDGGLDTLRLFPNMGNAFSLIILRRYFHTRSILPLCFVTIIYLAVSFIALISPRAIAASSCQSLEFLCVLGLRDSHTFDYEMTLAEIKALADKGDFDSAFKGIEQFLKKNPNHVEGRLLSGVFSIWRGEPDRAIDIFRALAHDHPDLAEPYNNLAVIHAANKRYEQAEDALEKALSINPRQGVVWENLGDIYARYADSLYERAKKLYISKDKDKDKEAGNVTANIETELEKKSAAIKKIVRRLGDAPDTRETISPTEIDVYRVATTRNPNHTRVVSLFESPNDHQIVETTLPAETDISGATEDDPNDVPPAVESPHRPVCYLALSDRKNLPAITKWFEENNISTSTHTYDTQRPHGYEVVVSPSGDHGDLPALLEKMKTDGIRGIRNTTLVYQGNFQHSVIVGVFETENAAKRRIDELWEKGYEAQYRPGFGIGKQYRIKVHPAPDSTLNEEAFVRRFPAVVLQTTPCE</sequence>
<feature type="transmembrane region" description="Helical" evidence="2">
    <location>
        <begin position="38"/>
        <end position="57"/>
    </location>
</feature>
<dbReference type="GO" id="GO:0042834">
    <property type="term" value="F:peptidoglycan binding"/>
    <property type="evidence" value="ECO:0007669"/>
    <property type="project" value="InterPro"/>
</dbReference>
<evidence type="ECO:0000313" key="4">
    <source>
        <dbReference type="EMBL" id="VFK30922.1"/>
    </source>
</evidence>
<accession>A0A450XIL7</accession>
<evidence type="ECO:0000256" key="2">
    <source>
        <dbReference type="SAM" id="Phobius"/>
    </source>
</evidence>
<proteinExistence type="predicted"/>
<protein>
    <submittedName>
        <fullName evidence="3">Tetratricopeptide repeat-containing protein</fullName>
    </submittedName>
</protein>
<dbReference type="PROSITE" id="PS50005">
    <property type="entry name" value="TPR"/>
    <property type="match status" value="1"/>
</dbReference>
<keyword evidence="1" id="KW-0802">TPR repeat</keyword>
<gene>
    <name evidence="3" type="ORF">BECKMB1821G_GA0114241_104514</name>
    <name evidence="5" type="ORF">BECKMB1821H_GA0114242_103021</name>
    <name evidence="4" type="ORF">BECKMB1821I_GA0114274_101913</name>
</gene>
<evidence type="ECO:0000256" key="1">
    <source>
        <dbReference type="PROSITE-ProRule" id="PRU00339"/>
    </source>
</evidence>
<dbReference type="InterPro" id="IPR011990">
    <property type="entry name" value="TPR-like_helical_dom_sf"/>
</dbReference>
<dbReference type="EMBL" id="CAADFO010000045">
    <property type="protein sequence ID" value="VFK29104.1"/>
    <property type="molecule type" value="Genomic_DNA"/>
</dbReference>
<dbReference type="SMART" id="SM00028">
    <property type="entry name" value="TPR"/>
    <property type="match status" value="1"/>
</dbReference>
<name>A0A450XIL7_9GAMM</name>
<dbReference type="InterPro" id="IPR019734">
    <property type="entry name" value="TPR_rpt"/>
</dbReference>